<evidence type="ECO:0000256" key="2">
    <source>
        <dbReference type="ARBA" id="ARBA00023002"/>
    </source>
</evidence>
<keyword evidence="10" id="KW-1185">Reference proteome</keyword>
<sequence>MATKEEQPQVLENKEEPKEDGELPLVVVLRPKNFNLPLEDRLQSHFHLLDPNDSPDESTESFLSHHAHSARALLCVGLTPLTADTLGLLPSLELVVGSSAGVEHIDLHECRRRGIRVTGASAAFSEDAADYAVALLIDVLRRISAVDRFVRGRLWPVKGEHPLGFKLGGKRVGIVGLGNIGSQIAKRLVAFGCSIAYNSRKKKPSVPFPYYANVWDLAANSDVLIVCCALTEDTHHIINRDVMTALGKEGVIINIGRGPLVDEKELVQFLVRGEIGGAGLDVFENEPDVPKELFKLDNVVLSPHCAVVTLESFEALQDLVMANLKAFFSNKPLVSLVQSE</sequence>
<dbReference type="FunCoup" id="A0A7N2N3E8">
    <property type="interactions" value="1473"/>
</dbReference>
<dbReference type="InterPro" id="IPR006139">
    <property type="entry name" value="D-isomer_2_OHA_DH_cat_dom"/>
</dbReference>
<evidence type="ECO:0000259" key="7">
    <source>
        <dbReference type="Pfam" id="PF00389"/>
    </source>
</evidence>
<dbReference type="FunFam" id="3.40.50.720:FF:000213">
    <property type="entry name" value="Putative 2-hydroxyacid dehydrogenase"/>
    <property type="match status" value="1"/>
</dbReference>
<keyword evidence="2 5" id="KW-0560">Oxidoreductase</keyword>
<evidence type="ECO:0000256" key="1">
    <source>
        <dbReference type="ARBA" id="ARBA00022857"/>
    </source>
</evidence>
<dbReference type="GO" id="GO:0016618">
    <property type="term" value="F:hydroxypyruvate reductase [NAD(P)H] activity"/>
    <property type="evidence" value="ECO:0007669"/>
    <property type="project" value="TreeGrafter"/>
</dbReference>
<dbReference type="InterPro" id="IPR036291">
    <property type="entry name" value="NAD(P)-bd_dom_sf"/>
</dbReference>
<dbReference type="GO" id="GO:0005829">
    <property type="term" value="C:cytosol"/>
    <property type="evidence" value="ECO:0007669"/>
    <property type="project" value="TreeGrafter"/>
</dbReference>
<dbReference type="Gene3D" id="3.40.50.720">
    <property type="entry name" value="NAD(P)-binding Rossmann-like Domain"/>
    <property type="match status" value="2"/>
</dbReference>
<keyword evidence="3" id="KW-0520">NAD</keyword>
<protein>
    <recommendedName>
        <fullName evidence="4">glyoxylate reductase (NADP(+))</fullName>
        <ecNumber evidence="4">1.1.1.79</ecNumber>
    </recommendedName>
</protein>
<dbReference type="OMA" id="VMDAAPS"/>
<evidence type="ECO:0000313" key="9">
    <source>
        <dbReference type="EnsemblPlants" id="QL12p016208:mrna"/>
    </source>
</evidence>
<reference evidence="9" key="2">
    <citation type="submission" date="2021-01" db="UniProtKB">
        <authorList>
            <consortium name="EnsemblPlants"/>
        </authorList>
    </citation>
    <scope>IDENTIFICATION</scope>
</reference>
<feature type="compositionally biased region" description="Basic and acidic residues" evidence="6">
    <location>
        <begin position="1"/>
        <end position="21"/>
    </location>
</feature>
<dbReference type="EnsemblPlants" id="QL12p016208:mrna">
    <property type="protein sequence ID" value="QL12p016208:mrna"/>
    <property type="gene ID" value="QL12p016208"/>
</dbReference>
<dbReference type="PANTHER" id="PTHR10996">
    <property type="entry name" value="2-HYDROXYACID DEHYDROGENASE-RELATED"/>
    <property type="match status" value="1"/>
</dbReference>
<dbReference type="AlphaFoldDB" id="A0A7N2N3E8"/>
<accession>A0A7N2N3E8</accession>
<dbReference type="Pfam" id="PF02826">
    <property type="entry name" value="2-Hacid_dh_C"/>
    <property type="match status" value="1"/>
</dbReference>
<dbReference type="GO" id="GO:0051287">
    <property type="term" value="F:NAD binding"/>
    <property type="evidence" value="ECO:0007669"/>
    <property type="project" value="InterPro"/>
</dbReference>
<dbReference type="InterPro" id="IPR050223">
    <property type="entry name" value="D-isomer_2-hydroxyacid_DH"/>
</dbReference>
<dbReference type="RefSeq" id="XP_030945412.1">
    <property type="nucleotide sequence ID" value="XM_031089552.1"/>
</dbReference>
<dbReference type="Proteomes" id="UP000594261">
    <property type="component" value="Chromosome 12"/>
</dbReference>
<feature type="domain" description="D-isomer specific 2-hydroxyacid dehydrogenase catalytic" evidence="7">
    <location>
        <begin position="57"/>
        <end position="337"/>
    </location>
</feature>
<evidence type="ECO:0000256" key="5">
    <source>
        <dbReference type="RuleBase" id="RU003719"/>
    </source>
</evidence>
<evidence type="ECO:0000256" key="3">
    <source>
        <dbReference type="ARBA" id="ARBA00023027"/>
    </source>
</evidence>
<dbReference type="GO" id="GO:0009853">
    <property type="term" value="P:photorespiration"/>
    <property type="evidence" value="ECO:0007669"/>
    <property type="project" value="UniProtKB-ARBA"/>
</dbReference>
<dbReference type="SUPFAM" id="SSF51735">
    <property type="entry name" value="NAD(P)-binding Rossmann-fold domains"/>
    <property type="match status" value="1"/>
</dbReference>
<dbReference type="OrthoDB" id="298012at2759"/>
<dbReference type="Gramene" id="QL12p016208:mrna">
    <property type="protein sequence ID" value="QL12p016208:mrna"/>
    <property type="gene ID" value="QL12p016208"/>
</dbReference>
<dbReference type="GeneID" id="115969912"/>
<gene>
    <name evidence="9" type="primary">LOC115969912</name>
</gene>
<comment type="similarity">
    <text evidence="5">Belongs to the D-isomer specific 2-hydroxyacid dehydrogenase family.</text>
</comment>
<dbReference type="EMBL" id="LRBV02000012">
    <property type="status" value="NOT_ANNOTATED_CDS"/>
    <property type="molecule type" value="Genomic_DNA"/>
</dbReference>
<name>A0A7N2N3E8_QUELO</name>
<dbReference type="InParanoid" id="A0A7N2N3E8"/>
<dbReference type="SUPFAM" id="SSF52283">
    <property type="entry name" value="Formate/glycerate dehydrogenase catalytic domain-like"/>
    <property type="match status" value="1"/>
</dbReference>
<evidence type="ECO:0000259" key="8">
    <source>
        <dbReference type="Pfam" id="PF02826"/>
    </source>
</evidence>
<dbReference type="PANTHER" id="PTHR10996:SF268">
    <property type="entry name" value="GLYOXYLATE_HYDROXYPYRUVATE REDUCTASE HPR3"/>
    <property type="match status" value="1"/>
</dbReference>
<dbReference type="GO" id="GO:0030267">
    <property type="term" value="F:glyoxylate reductase (NADPH) activity"/>
    <property type="evidence" value="ECO:0007669"/>
    <property type="project" value="UniProtKB-EC"/>
</dbReference>
<feature type="domain" description="D-isomer specific 2-hydroxyacid dehydrogenase NAD-binding" evidence="8">
    <location>
        <begin position="133"/>
        <end position="306"/>
    </location>
</feature>
<dbReference type="InterPro" id="IPR006140">
    <property type="entry name" value="D-isomer_DH_NAD-bd"/>
</dbReference>
<reference evidence="9 10" key="1">
    <citation type="journal article" date="2016" name="G3 (Bethesda)">
        <title>First Draft Assembly and Annotation of the Genome of a California Endemic Oak Quercus lobata Nee (Fagaceae).</title>
        <authorList>
            <person name="Sork V.L."/>
            <person name="Fitz-Gibbon S.T."/>
            <person name="Puiu D."/>
            <person name="Crepeau M."/>
            <person name="Gugger P.F."/>
            <person name="Sherman R."/>
            <person name="Stevens K."/>
            <person name="Langley C.H."/>
            <person name="Pellegrini M."/>
            <person name="Salzberg S.L."/>
        </authorList>
    </citation>
    <scope>NUCLEOTIDE SEQUENCE [LARGE SCALE GENOMIC DNA]</scope>
    <source>
        <strain evidence="9 10">cv. SW786</strain>
    </source>
</reference>
<evidence type="ECO:0000256" key="6">
    <source>
        <dbReference type="SAM" id="MobiDB-lite"/>
    </source>
</evidence>
<feature type="region of interest" description="Disordered" evidence="6">
    <location>
        <begin position="1"/>
        <end position="22"/>
    </location>
</feature>
<dbReference type="EC" id="1.1.1.79" evidence="4"/>
<dbReference type="KEGG" id="qlo:115969912"/>
<organism evidence="9 10">
    <name type="scientific">Quercus lobata</name>
    <name type="common">Valley oak</name>
    <dbReference type="NCBI Taxonomy" id="97700"/>
    <lineage>
        <taxon>Eukaryota</taxon>
        <taxon>Viridiplantae</taxon>
        <taxon>Streptophyta</taxon>
        <taxon>Embryophyta</taxon>
        <taxon>Tracheophyta</taxon>
        <taxon>Spermatophyta</taxon>
        <taxon>Magnoliopsida</taxon>
        <taxon>eudicotyledons</taxon>
        <taxon>Gunneridae</taxon>
        <taxon>Pentapetalae</taxon>
        <taxon>rosids</taxon>
        <taxon>fabids</taxon>
        <taxon>Fagales</taxon>
        <taxon>Fagaceae</taxon>
        <taxon>Quercus</taxon>
    </lineage>
</organism>
<keyword evidence="1" id="KW-0521">NADP</keyword>
<evidence type="ECO:0000256" key="4">
    <source>
        <dbReference type="ARBA" id="ARBA00066661"/>
    </source>
</evidence>
<dbReference type="CDD" id="cd12156">
    <property type="entry name" value="HPPR"/>
    <property type="match status" value="1"/>
</dbReference>
<proteinExistence type="inferred from homology"/>
<dbReference type="Pfam" id="PF00389">
    <property type="entry name" value="2-Hacid_dh"/>
    <property type="match status" value="1"/>
</dbReference>
<evidence type="ECO:0000313" key="10">
    <source>
        <dbReference type="Proteomes" id="UP000594261"/>
    </source>
</evidence>